<organism evidence="2 3">
    <name type="scientific">Klebsiella variicola</name>
    <dbReference type="NCBI Taxonomy" id="244366"/>
    <lineage>
        <taxon>Bacteria</taxon>
        <taxon>Pseudomonadati</taxon>
        <taxon>Pseudomonadota</taxon>
        <taxon>Gammaproteobacteria</taxon>
        <taxon>Enterobacterales</taxon>
        <taxon>Enterobacteriaceae</taxon>
        <taxon>Klebsiella/Raoultella group</taxon>
        <taxon>Klebsiella</taxon>
        <taxon>Klebsiella pneumoniae complex</taxon>
    </lineage>
</organism>
<dbReference type="Pfam" id="PF05488">
    <property type="entry name" value="PAAR_motif"/>
    <property type="match status" value="1"/>
</dbReference>
<evidence type="ECO:0000313" key="3">
    <source>
        <dbReference type="Proteomes" id="UP000516181"/>
    </source>
</evidence>
<reference evidence="2 3" key="1">
    <citation type="submission" date="2020-08" db="EMBL/GenBank/DDBJ databases">
        <title>Complete genome sequence of Klebsiella pneumoniae KP2757.</title>
        <authorList>
            <person name="Zhang X."/>
        </authorList>
    </citation>
    <scope>NUCLEOTIDE SEQUENCE [LARGE SCALE GENOMIC DNA]</scope>
    <source>
        <strain evidence="2 3">KP2757</strain>
    </source>
</reference>
<dbReference type="Proteomes" id="UP001060507">
    <property type="component" value="Unassembled WGS sequence"/>
</dbReference>
<dbReference type="CDD" id="cd14744">
    <property type="entry name" value="PAAR_CT_2"/>
    <property type="match status" value="1"/>
</dbReference>
<dbReference type="Gene3D" id="2.60.200.60">
    <property type="match status" value="1"/>
</dbReference>
<evidence type="ECO:0000313" key="1">
    <source>
        <dbReference type="EMBL" id="GKJ93735.1"/>
    </source>
</evidence>
<gene>
    <name evidence="2" type="ORF">IAP99_04900</name>
    <name evidence="1" type="ORF">NUKP37_25410</name>
</gene>
<protein>
    <submittedName>
        <fullName evidence="2">PAAR domain-containing protein</fullName>
    </submittedName>
</protein>
<dbReference type="EMBL" id="BQTA01000007">
    <property type="protein sequence ID" value="GKJ93735.1"/>
    <property type="molecule type" value="Genomic_DNA"/>
</dbReference>
<dbReference type="Proteomes" id="UP000516181">
    <property type="component" value="Chromosome"/>
</dbReference>
<evidence type="ECO:0000313" key="2">
    <source>
        <dbReference type="EMBL" id="QNP25712.1"/>
    </source>
</evidence>
<dbReference type="AlphaFoldDB" id="A0A2W7THP8"/>
<reference evidence="1" key="2">
    <citation type="journal article" date="2022" name="J. Appl. Microbiol.">
        <title>PCR-based ORF typing of Klebsiella pneumoniae for rapid identification of global clones and transmission events.</title>
        <authorList>
            <person name="Nonogaki R."/>
            <person name="Iijima A."/>
            <person name="Kawamura K."/>
            <person name="Kayama S."/>
            <person name="Sugai M."/>
            <person name="Yagi T."/>
            <person name="Arakawa Y."/>
            <person name="Doi Y."/>
            <person name="Suzuki M."/>
        </authorList>
    </citation>
    <scope>NUCLEOTIDE SEQUENCE</scope>
    <source>
        <strain evidence="1">NUKP-37</strain>
    </source>
</reference>
<sequence>MSGLVCLGDATTHGGKVITASSTMFINGVQVALVGDLVSCPKHGVNPIQEGDSTAMEQGKNIVVNNCQCACGCRVISSQSENSIES</sequence>
<dbReference type="RefSeq" id="WP_048268134.1">
    <property type="nucleotide sequence ID" value="NC_011283.1"/>
</dbReference>
<accession>A0A2W7THP8</accession>
<dbReference type="EMBL" id="CP060807">
    <property type="protein sequence ID" value="QNP25712.1"/>
    <property type="molecule type" value="Genomic_DNA"/>
</dbReference>
<name>A0A2W7THP8_KLEVA</name>
<dbReference type="InterPro" id="IPR008727">
    <property type="entry name" value="PAAR_motif"/>
</dbReference>
<proteinExistence type="predicted"/>